<dbReference type="AlphaFoldDB" id="A0A9N8N1Z8"/>
<evidence type="ECO:0000313" key="3">
    <source>
        <dbReference type="Proteomes" id="UP000675121"/>
    </source>
</evidence>
<dbReference type="EMBL" id="CAJNAS010000010">
    <property type="protein sequence ID" value="CAE6909901.1"/>
    <property type="molecule type" value="Genomic_DNA"/>
</dbReference>
<gene>
    <name evidence="2" type="ORF">R70211_03842</name>
</gene>
<feature type="compositionally biased region" description="Basic and acidic residues" evidence="1">
    <location>
        <begin position="158"/>
        <end position="178"/>
    </location>
</feature>
<name>A0A9N8N1Z8_9BURK</name>
<protein>
    <submittedName>
        <fullName evidence="2">Uncharacterized protein</fullName>
    </submittedName>
</protein>
<reference evidence="2" key="1">
    <citation type="submission" date="2021-02" db="EMBL/GenBank/DDBJ databases">
        <authorList>
            <person name="Vanwijnsberghe S."/>
        </authorList>
    </citation>
    <scope>NUCLEOTIDE SEQUENCE</scope>
    <source>
        <strain evidence="2">R-70211</strain>
    </source>
</reference>
<evidence type="ECO:0000256" key="1">
    <source>
        <dbReference type="SAM" id="MobiDB-lite"/>
    </source>
</evidence>
<accession>A0A9N8N1Z8</accession>
<proteinExistence type="predicted"/>
<sequence length="178" mass="20059">MASSIGPADRRHATVRPVLLRVMRPASDSTSRCFITAGNDIANGSASSLTDRSFSSERRASNARRVGSDSAAKVRSSTVSLNLTMRLSIGTRVRMSRTGTCFLKARRKMRRGRYKKRYAAHCRKSPATRRVKVENNRLHVRAKRPIKPAPLSRYSKSCKTECSRIRSPSRRDRNRPAR</sequence>
<evidence type="ECO:0000313" key="2">
    <source>
        <dbReference type="EMBL" id="CAE6909901.1"/>
    </source>
</evidence>
<feature type="region of interest" description="Disordered" evidence="1">
    <location>
        <begin position="136"/>
        <end position="178"/>
    </location>
</feature>
<keyword evidence="3" id="KW-1185">Reference proteome</keyword>
<dbReference type="Proteomes" id="UP000675121">
    <property type="component" value="Unassembled WGS sequence"/>
</dbReference>
<feature type="region of interest" description="Disordered" evidence="1">
    <location>
        <begin position="46"/>
        <end position="69"/>
    </location>
</feature>
<comment type="caution">
    <text evidence="2">The sequence shown here is derived from an EMBL/GenBank/DDBJ whole genome shotgun (WGS) entry which is preliminary data.</text>
</comment>
<organism evidence="2 3">
    <name type="scientific">Paraburkholderia domus</name>
    <dbReference type="NCBI Taxonomy" id="2793075"/>
    <lineage>
        <taxon>Bacteria</taxon>
        <taxon>Pseudomonadati</taxon>
        <taxon>Pseudomonadota</taxon>
        <taxon>Betaproteobacteria</taxon>
        <taxon>Burkholderiales</taxon>
        <taxon>Burkholderiaceae</taxon>
        <taxon>Paraburkholderia</taxon>
    </lineage>
</organism>